<evidence type="ECO:0000313" key="3">
    <source>
        <dbReference type="Proteomes" id="UP000076407"/>
    </source>
</evidence>
<protein>
    <submittedName>
        <fullName evidence="2">Uncharacterized protein</fullName>
    </submittedName>
</protein>
<dbReference type="AlphaFoldDB" id="A0A182XL79"/>
<accession>A0A182XL79</accession>
<dbReference type="Proteomes" id="UP000076407">
    <property type="component" value="Unassembled WGS sequence"/>
</dbReference>
<sequence length="73" mass="8193">MFLRGPVDQYDRSEKPNRTETNNDICRVSVERVKKSEFGHHFPPASFQLTFTAQENTPTIGLLPGSCPSADIL</sequence>
<name>A0A182XL79_ANOQN</name>
<feature type="region of interest" description="Disordered" evidence="1">
    <location>
        <begin position="1"/>
        <end position="23"/>
    </location>
</feature>
<evidence type="ECO:0000313" key="2">
    <source>
        <dbReference type="EnsemblMetazoa" id="AQUA010624-PA"/>
    </source>
</evidence>
<reference evidence="2" key="1">
    <citation type="submission" date="2020-05" db="UniProtKB">
        <authorList>
            <consortium name="EnsemblMetazoa"/>
        </authorList>
    </citation>
    <scope>IDENTIFICATION</scope>
    <source>
        <strain evidence="2">SANGQUA</strain>
    </source>
</reference>
<keyword evidence="3" id="KW-1185">Reference proteome</keyword>
<organism evidence="2 3">
    <name type="scientific">Anopheles quadriannulatus</name>
    <name type="common">Mosquito</name>
    <dbReference type="NCBI Taxonomy" id="34691"/>
    <lineage>
        <taxon>Eukaryota</taxon>
        <taxon>Metazoa</taxon>
        <taxon>Ecdysozoa</taxon>
        <taxon>Arthropoda</taxon>
        <taxon>Hexapoda</taxon>
        <taxon>Insecta</taxon>
        <taxon>Pterygota</taxon>
        <taxon>Neoptera</taxon>
        <taxon>Endopterygota</taxon>
        <taxon>Diptera</taxon>
        <taxon>Nematocera</taxon>
        <taxon>Culicoidea</taxon>
        <taxon>Culicidae</taxon>
        <taxon>Anophelinae</taxon>
        <taxon>Anopheles</taxon>
    </lineage>
</organism>
<proteinExistence type="predicted"/>
<dbReference type="EnsemblMetazoa" id="AQUA010624-RA">
    <property type="protein sequence ID" value="AQUA010624-PA"/>
    <property type="gene ID" value="AQUA010624"/>
</dbReference>
<evidence type="ECO:0000256" key="1">
    <source>
        <dbReference type="SAM" id="MobiDB-lite"/>
    </source>
</evidence>
<feature type="compositionally biased region" description="Basic and acidic residues" evidence="1">
    <location>
        <begin position="9"/>
        <end position="18"/>
    </location>
</feature>